<sequence length="161" mass="18432">MDMHLNTLKVREALGDPLMIITTRRGFPGHMSRDYPRGRNLNAGQNQPQGRLFTVNASDVAKADHLMRGKCLFGDKTLVVLYDTGASHSFIVFDKFEELGLRMSELAFDLHVYTSYQTVVTRSGCRQICFQIEDRNFVHDLICLLMVELEMILGFDWLSKN</sequence>
<dbReference type="SUPFAM" id="SSF50630">
    <property type="entry name" value="Acid proteases"/>
    <property type="match status" value="1"/>
</dbReference>
<reference evidence="2" key="2">
    <citation type="submission" date="2025-08" db="UniProtKB">
        <authorList>
            <consortium name="RefSeq"/>
        </authorList>
    </citation>
    <scope>IDENTIFICATION</scope>
    <source>
        <tissue evidence="2">Whole plant</tissue>
    </source>
</reference>
<dbReference type="CDD" id="cd00303">
    <property type="entry name" value="retropepsin_like"/>
    <property type="match status" value="1"/>
</dbReference>
<reference evidence="1" key="1">
    <citation type="journal article" date="2016" name="Nat. Genet.">
        <title>The genome sequences of Arachis duranensis and Arachis ipaensis, the diploid ancestors of cultivated peanut.</title>
        <authorList>
            <person name="Bertioli D.J."/>
            <person name="Cannon S.B."/>
            <person name="Froenicke L."/>
            <person name="Huang G."/>
            <person name="Farmer A.D."/>
            <person name="Cannon E.K."/>
            <person name="Liu X."/>
            <person name="Gao D."/>
            <person name="Clevenger J."/>
            <person name="Dash S."/>
            <person name="Ren L."/>
            <person name="Moretzsohn M.C."/>
            <person name="Shirasawa K."/>
            <person name="Huang W."/>
            <person name="Vidigal B."/>
            <person name="Abernathy B."/>
            <person name="Chu Y."/>
            <person name="Niederhuth C.E."/>
            <person name="Umale P."/>
            <person name="Araujo A.C."/>
            <person name="Kozik A."/>
            <person name="Kim K.D."/>
            <person name="Burow M.D."/>
            <person name="Varshney R.K."/>
            <person name="Wang X."/>
            <person name="Zhang X."/>
            <person name="Barkley N."/>
            <person name="Guimaraes P.M."/>
            <person name="Isobe S."/>
            <person name="Guo B."/>
            <person name="Liao B."/>
            <person name="Stalker H.T."/>
            <person name="Schmitz R.J."/>
            <person name="Scheffler B.E."/>
            <person name="Leal-Bertioli S.C."/>
            <person name="Xun X."/>
            <person name="Jackson S.A."/>
            <person name="Michelmore R."/>
            <person name="Ozias-Akins P."/>
        </authorList>
    </citation>
    <scope>NUCLEOTIDE SEQUENCE [LARGE SCALE GENOMIC DNA]</scope>
    <source>
        <strain evidence="1">cv. V14167</strain>
    </source>
</reference>
<dbReference type="GeneID" id="107458603"/>
<accession>A0A6P4B1B2</accession>
<name>A0A6P4B1B2_ARADU</name>
<evidence type="ECO:0000313" key="2">
    <source>
        <dbReference type="RefSeq" id="XP_015932313.1"/>
    </source>
</evidence>
<dbReference type="InterPro" id="IPR021109">
    <property type="entry name" value="Peptidase_aspartic_dom_sf"/>
</dbReference>
<dbReference type="RefSeq" id="XP_015932313.1">
    <property type="nucleotide sequence ID" value="XM_016076827.1"/>
</dbReference>
<gene>
    <name evidence="2" type="primary">LOC107458603</name>
</gene>
<proteinExistence type="predicted"/>
<dbReference type="Proteomes" id="UP000515211">
    <property type="component" value="Chromosome 7"/>
</dbReference>
<dbReference type="AlphaFoldDB" id="A0A6P4B1B2"/>
<evidence type="ECO:0000313" key="1">
    <source>
        <dbReference type="Proteomes" id="UP000515211"/>
    </source>
</evidence>
<keyword evidence="1" id="KW-1185">Reference proteome</keyword>
<dbReference type="Pfam" id="PF08284">
    <property type="entry name" value="RVP_2"/>
    <property type="match status" value="1"/>
</dbReference>
<organism evidence="1 2">
    <name type="scientific">Arachis duranensis</name>
    <name type="common">Wild peanut</name>
    <dbReference type="NCBI Taxonomy" id="130453"/>
    <lineage>
        <taxon>Eukaryota</taxon>
        <taxon>Viridiplantae</taxon>
        <taxon>Streptophyta</taxon>
        <taxon>Embryophyta</taxon>
        <taxon>Tracheophyta</taxon>
        <taxon>Spermatophyta</taxon>
        <taxon>Magnoliopsida</taxon>
        <taxon>eudicotyledons</taxon>
        <taxon>Gunneridae</taxon>
        <taxon>Pentapetalae</taxon>
        <taxon>rosids</taxon>
        <taxon>fabids</taxon>
        <taxon>Fabales</taxon>
        <taxon>Fabaceae</taxon>
        <taxon>Papilionoideae</taxon>
        <taxon>50 kb inversion clade</taxon>
        <taxon>dalbergioids sensu lato</taxon>
        <taxon>Dalbergieae</taxon>
        <taxon>Pterocarpus clade</taxon>
        <taxon>Arachis</taxon>
    </lineage>
</organism>
<dbReference type="KEGG" id="adu:107458603"/>
<dbReference type="Gene3D" id="2.40.70.10">
    <property type="entry name" value="Acid Proteases"/>
    <property type="match status" value="1"/>
</dbReference>
<protein>
    <submittedName>
        <fullName evidence="2">Uncharacterized protein LOC107458603</fullName>
    </submittedName>
</protein>